<dbReference type="AlphaFoldDB" id="A0DQ95"/>
<name>A0DQ95_PARTE</name>
<dbReference type="CDD" id="cd02440">
    <property type="entry name" value="AdoMet_MTases"/>
    <property type="match status" value="1"/>
</dbReference>
<gene>
    <name evidence="2" type="ORF">GSPATT00002612001</name>
</gene>
<dbReference type="OMA" id="MNMLRFE"/>
<evidence type="ECO:0000259" key="1">
    <source>
        <dbReference type="Pfam" id="PF08241"/>
    </source>
</evidence>
<evidence type="ECO:0000313" key="2">
    <source>
        <dbReference type="EMBL" id="CAK85212.1"/>
    </source>
</evidence>
<dbReference type="RefSeq" id="XP_001452609.1">
    <property type="nucleotide sequence ID" value="XM_001452572.1"/>
</dbReference>
<feature type="domain" description="Methyltransferase type 11" evidence="1">
    <location>
        <begin position="123"/>
        <end position="173"/>
    </location>
</feature>
<dbReference type="GO" id="GO:0008168">
    <property type="term" value="F:methyltransferase activity"/>
    <property type="evidence" value="ECO:0000318"/>
    <property type="project" value="GO_Central"/>
</dbReference>
<dbReference type="SUPFAM" id="SSF53335">
    <property type="entry name" value="S-adenosyl-L-methionine-dependent methyltransferases"/>
    <property type="match status" value="1"/>
</dbReference>
<protein>
    <recommendedName>
        <fullName evidence="1">Methyltransferase type 11 domain-containing protein</fullName>
    </recommendedName>
</protein>
<dbReference type="Pfam" id="PF08241">
    <property type="entry name" value="Methyltransf_11"/>
    <property type="match status" value="1"/>
</dbReference>
<dbReference type="InterPro" id="IPR013216">
    <property type="entry name" value="Methyltransf_11"/>
</dbReference>
<dbReference type="HOGENOM" id="CLU_057433_0_0_1"/>
<dbReference type="EMBL" id="CT868540">
    <property type="protein sequence ID" value="CAK85212.1"/>
    <property type="molecule type" value="Genomic_DNA"/>
</dbReference>
<proteinExistence type="predicted"/>
<reference evidence="2 3" key="1">
    <citation type="journal article" date="2006" name="Nature">
        <title>Global trends of whole-genome duplications revealed by the ciliate Paramecium tetraurelia.</title>
        <authorList>
            <consortium name="Genoscope"/>
            <person name="Aury J.-M."/>
            <person name="Jaillon O."/>
            <person name="Duret L."/>
            <person name="Noel B."/>
            <person name="Jubin C."/>
            <person name="Porcel B.M."/>
            <person name="Segurens B."/>
            <person name="Daubin V."/>
            <person name="Anthouard V."/>
            <person name="Aiach N."/>
            <person name="Arnaiz O."/>
            <person name="Billaut A."/>
            <person name="Beisson J."/>
            <person name="Blanc I."/>
            <person name="Bouhouche K."/>
            <person name="Camara F."/>
            <person name="Duharcourt S."/>
            <person name="Guigo R."/>
            <person name="Gogendeau D."/>
            <person name="Katinka M."/>
            <person name="Keller A.-M."/>
            <person name="Kissmehl R."/>
            <person name="Klotz C."/>
            <person name="Koll F."/>
            <person name="Le Moue A."/>
            <person name="Lepere C."/>
            <person name="Malinsky S."/>
            <person name="Nowacki M."/>
            <person name="Nowak J.K."/>
            <person name="Plattner H."/>
            <person name="Poulain J."/>
            <person name="Ruiz F."/>
            <person name="Serrano V."/>
            <person name="Zagulski M."/>
            <person name="Dessen P."/>
            <person name="Betermier M."/>
            <person name="Weissenbach J."/>
            <person name="Scarpelli C."/>
            <person name="Schachter V."/>
            <person name="Sperling L."/>
            <person name="Meyer E."/>
            <person name="Cohen J."/>
            <person name="Wincker P."/>
        </authorList>
    </citation>
    <scope>NUCLEOTIDE SEQUENCE [LARGE SCALE GENOMIC DNA]</scope>
    <source>
        <strain evidence="2 3">Stock d4-2</strain>
    </source>
</reference>
<dbReference type="GO" id="GO:0008757">
    <property type="term" value="F:S-adenosylmethionine-dependent methyltransferase activity"/>
    <property type="evidence" value="ECO:0007669"/>
    <property type="project" value="InterPro"/>
</dbReference>
<dbReference type="Proteomes" id="UP000000600">
    <property type="component" value="Unassembled WGS sequence"/>
</dbReference>
<dbReference type="PANTHER" id="PTHR43591">
    <property type="entry name" value="METHYLTRANSFERASE"/>
    <property type="match status" value="1"/>
</dbReference>
<dbReference type="STRING" id="5888.A0DQ95"/>
<keyword evidence="3" id="KW-1185">Reference proteome</keyword>
<dbReference type="InParanoid" id="A0DQ95"/>
<sequence>MNHHTWDAYSRSYLNIQKNPASFQLSLMNMLRFEEAEEILDAGCAGGQLHQYILQQKKNNCKLAACDFSIEMVKLAAARMLKFLNNPLHGGISEISPEEIENADLSTFDISSLDCPLLEQNNYKIFQGDVQSLPQLNNNQFDIYISNMVIHLVENKDQAIQEAFRVLKPGGKIGIVIPVASGNVMMKTLTKCFIEAGLIKEIPFKPTNIETREDIINFMSKHGFQDIICWNQTIPFDLFEINDNYIFPQFKEILDKAPKEQVDQFYALYKQEISNRLTQNLPFTVESLSLIAKKPL</sequence>
<evidence type="ECO:0000313" key="3">
    <source>
        <dbReference type="Proteomes" id="UP000000600"/>
    </source>
</evidence>
<organism evidence="2 3">
    <name type="scientific">Paramecium tetraurelia</name>
    <dbReference type="NCBI Taxonomy" id="5888"/>
    <lineage>
        <taxon>Eukaryota</taxon>
        <taxon>Sar</taxon>
        <taxon>Alveolata</taxon>
        <taxon>Ciliophora</taxon>
        <taxon>Intramacronucleata</taxon>
        <taxon>Oligohymenophorea</taxon>
        <taxon>Peniculida</taxon>
        <taxon>Parameciidae</taxon>
        <taxon>Paramecium</taxon>
    </lineage>
</organism>
<dbReference type="InterPro" id="IPR029063">
    <property type="entry name" value="SAM-dependent_MTases_sf"/>
</dbReference>
<dbReference type="PANTHER" id="PTHR43591:SF109">
    <property type="entry name" value="METHYLTRANSFERASE TYPE 11 DOMAIN-CONTAINING PROTEIN"/>
    <property type="match status" value="1"/>
</dbReference>
<dbReference type="OrthoDB" id="8300214at2759"/>
<dbReference type="Gene3D" id="3.40.50.150">
    <property type="entry name" value="Vaccinia Virus protein VP39"/>
    <property type="match status" value="1"/>
</dbReference>
<dbReference type="GeneID" id="5038394"/>
<dbReference type="KEGG" id="ptm:GSPATT00002612001"/>
<accession>A0DQ95</accession>